<dbReference type="RefSeq" id="WP_179714199.1">
    <property type="nucleotide sequence ID" value="NZ_JBEPMQ010000001.1"/>
</dbReference>
<dbReference type="PROSITE" id="PS00730">
    <property type="entry name" value="AP_NUCLEASE_F2_2"/>
    <property type="match status" value="1"/>
</dbReference>
<organism evidence="10 11">
    <name type="scientific">Bacillus oleivorans</name>
    <dbReference type="NCBI Taxonomy" id="1448271"/>
    <lineage>
        <taxon>Bacteria</taxon>
        <taxon>Bacillati</taxon>
        <taxon>Bacillota</taxon>
        <taxon>Bacilli</taxon>
        <taxon>Bacillales</taxon>
        <taxon>Bacillaceae</taxon>
        <taxon>Bacillus</taxon>
    </lineage>
</organism>
<accession>A0A285CMJ1</accession>
<evidence type="ECO:0000256" key="3">
    <source>
        <dbReference type="ARBA" id="ARBA00022722"/>
    </source>
</evidence>
<dbReference type="InterPro" id="IPR013022">
    <property type="entry name" value="Xyl_isomerase-like_TIM-brl"/>
</dbReference>
<protein>
    <submittedName>
        <fullName evidence="10">Endonuclease IV</fullName>
    </submittedName>
</protein>
<evidence type="ECO:0000256" key="2">
    <source>
        <dbReference type="ARBA" id="ARBA00005340"/>
    </source>
</evidence>
<name>A0A285CMJ1_9BACI</name>
<dbReference type="AlphaFoldDB" id="A0A285CMJ1"/>
<evidence type="ECO:0000259" key="9">
    <source>
        <dbReference type="Pfam" id="PF01261"/>
    </source>
</evidence>
<gene>
    <name evidence="10" type="ORF">SAMN05877753_102715</name>
</gene>
<comment type="cofactor">
    <cofactor evidence="1">
        <name>Zn(2+)</name>
        <dbReference type="ChEBI" id="CHEBI:29105"/>
    </cofactor>
</comment>
<dbReference type="GO" id="GO:0008270">
    <property type="term" value="F:zinc ion binding"/>
    <property type="evidence" value="ECO:0007669"/>
    <property type="project" value="InterPro"/>
</dbReference>
<evidence type="ECO:0000256" key="7">
    <source>
        <dbReference type="ARBA" id="ARBA00022833"/>
    </source>
</evidence>
<dbReference type="NCBIfam" id="TIGR00587">
    <property type="entry name" value="nfo"/>
    <property type="match status" value="1"/>
</dbReference>
<dbReference type="PROSITE" id="PS51432">
    <property type="entry name" value="AP_NUCLEASE_F2_4"/>
    <property type="match status" value="1"/>
</dbReference>
<keyword evidence="10" id="KW-0255">Endonuclease</keyword>
<dbReference type="GO" id="GO:0003677">
    <property type="term" value="F:DNA binding"/>
    <property type="evidence" value="ECO:0007669"/>
    <property type="project" value="InterPro"/>
</dbReference>
<keyword evidence="3" id="KW-0540">Nuclease</keyword>
<keyword evidence="11" id="KW-1185">Reference proteome</keyword>
<dbReference type="InterPro" id="IPR018246">
    <property type="entry name" value="AP_endonuc_F2_Zn_BS"/>
</dbReference>
<keyword evidence="5" id="KW-0227">DNA damage</keyword>
<sequence>MKFGCHISIRNGYLAAAQHAVELNASAYQFFPKNPRSLSVKEFDSIDAQSCKEFCSAHNLVSISHTPYPTSLTPTSDKKEAVIESLLNDLAISEACGAIGVVVHFASRVHQNEPLASYQLMIEMLNTILSQWEGNCKILLENNAGIPGSIGTTLEELVQVRSLCDYPEQIGFCLDTCHAFASGLWNGENWKQVAEKGVELGYFENLYAIHLNNCKYPTGEGKDRHANIFRNGHITEEQFGELIQSAVVKDVPFILETPNEEGVTKGEEINQLTKKWGK</sequence>
<dbReference type="Pfam" id="PF01261">
    <property type="entry name" value="AP_endonuc_2"/>
    <property type="match status" value="1"/>
</dbReference>
<dbReference type="GO" id="GO:0008081">
    <property type="term" value="F:phosphoric diester hydrolase activity"/>
    <property type="evidence" value="ECO:0007669"/>
    <property type="project" value="TreeGrafter"/>
</dbReference>
<keyword evidence="8" id="KW-0234">DNA repair</keyword>
<keyword evidence="6" id="KW-0378">Hydrolase</keyword>
<evidence type="ECO:0000313" key="10">
    <source>
        <dbReference type="EMBL" id="SNX68764.1"/>
    </source>
</evidence>
<dbReference type="SMART" id="SM00518">
    <property type="entry name" value="AP2Ec"/>
    <property type="match status" value="1"/>
</dbReference>
<evidence type="ECO:0000256" key="6">
    <source>
        <dbReference type="ARBA" id="ARBA00022801"/>
    </source>
</evidence>
<comment type="similarity">
    <text evidence="2">Belongs to the AP endonuclease 2 family.</text>
</comment>
<evidence type="ECO:0000256" key="5">
    <source>
        <dbReference type="ARBA" id="ARBA00022763"/>
    </source>
</evidence>
<dbReference type="EMBL" id="OAOP01000002">
    <property type="protein sequence ID" value="SNX68764.1"/>
    <property type="molecule type" value="Genomic_DNA"/>
</dbReference>
<dbReference type="InterPro" id="IPR036237">
    <property type="entry name" value="Xyl_isomerase-like_sf"/>
</dbReference>
<reference evidence="10 11" key="1">
    <citation type="submission" date="2017-08" db="EMBL/GenBank/DDBJ databases">
        <authorList>
            <person name="de Groot N.N."/>
        </authorList>
    </citation>
    <scope>NUCLEOTIDE SEQUENCE [LARGE SCALE GENOMIC DNA]</scope>
    <source>
        <strain evidence="10 11">JC228</strain>
    </source>
</reference>
<dbReference type="GO" id="GO:0006284">
    <property type="term" value="P:base-excision repair"/>
    <property type="evidence" value="ECO:0007669"/>
    <property type="project" value="TreeGrafter"/>
</dbReference>
<dbReference type="PANTHER" id="PTHR21445">
    <property type="entry name" value="ENDONUCLEASE IV ENDODEOXYRIBONUCLEASE IV"/>
    <property type="match status" value="1"/>
</dbReference>
<dbReference type="GO" id="GO:0003906">
    <property type="term" value="F:DNA-(apurinic or apyrimidinic site) endonuclease activity"/>
    <property type="evidence" value="ECO:0007669"/>
    <property type="project" value="TreeGrafter"/>
</dbReference>
<evidence type="ECO:0000313" key="11">
    <source>
        <dbReference type="Proteomes" id="UP000219546"/>
    </source>
</evidence>
<evidence type="ECO:0000256" key="4">
    <source>
        <dbReference type="ARBA" id="ARBA00022723"/>
    </source>
</evidence>
<dbReference type="Gene3D" id="3.20.20.150">
    <property type="entry name" value="Divalent-metal-dependent TIM barrel enzymes"/>
    <property type="match status" value="1"/>
</dbReference>
<proteinExistence type="inferred from homology"/>
<feature type="domain" description="Xylose isomerase-like TIM barrel" evidence="9">
    <location>
        <begin position="19"/>
        <end position="265"/>
    </location>
</feature>
<dbReference type="PANTHER" id="PTHR21445:SF0">
    <property type="entry name" value="APURINIC-APYRIMIDINIC ENDONUCLEASE"/>
    <property type="match status" value="1"/>
</dbReference>
<keyword evidence="7" id="KW-0862">Zinc</keyword>
<evidence type="ECO:0000256" key="8">
    <source>
        <dbReference type="ARBA" id="ARBA00023204"/>
    </source>
</evidence>
<dbReference type="SUPFAM" id="SSF51658">
    <property type="entry name" value="Xylose isomerase-like"/>
    <property type="match status" value="1"/>
</dbReference>
<dbReference type="InterPro" id="IPR001719">
    <property type="entry name" value="AP_endonuc_2"/>
</dbReference>
<dbReference type="Proteomes" id="UP000219546">
    <property type="component" value="Unassembled WGS sequence"/>
</dbReference>
<keyword evidence="4" id="KW-0479">Metal-binding</keyword>
<evidence type="ECO:0000256" key="1">
    <source>
        <dbReference type="ARBA" id="ARBA00001947"/>
    </source>
</evidence>